<evidence type="ECO:0000256" key="2">
    <source>
        <dbReference type="ARBA" id="ARBA00022603"/>
    </source>
</evidence>
<dbReference type="GO" id="GO:0009007">
    <property type="term" value="F:site-specific DNA-methyltransferase (adenine-specific) activity"/>
    <property type="evidence" value="ECO:0007669"/>
    <property type="project" value="UniProtKB-EC"/>
</dbReference>
<keyword evidence="3" id="KW-0808">Transferase</keyword>
<gene>
    <name evidence="9" type="ORF">B5F11_00050</name>
</gene>
<evidence type="ECO:0000256" key="6">
    <source>
        <dbReference type="ARBA" id="ARBA00047942"/>
    </source>
</evidence>
<sequence length="293" mass="33965">MFWKKKKPKRKQPVKKQIPKHIADNLKYGESVAEGLKKGVSEVSEKPNRKKPAGKNSEKHLDARKEFLRVFRQLTYRHRSWDVWSDFIIMFACALSNPVDKDHFDEREALYLRTIKRYNKQEQPLFSELAAYTVVALEENQEQDFLGSIYTELGLNSKEHEQIFTPYHVCELMAEITMEDVVEKVKKDGYITLNDPCCGAGATLIAGIHAARKRLEKANLNYQNHILVAAQDIDMVVALMCYIQLSLLGVAAYIKVGNSLTEPMTENDSLDNYWFTMMYFSDIWSMRRLLRSL</sequence>
<keyword evidence="9" id="KW-0540">Nuclease</keyword>
<dbReference type="Gene3D" id="3.40.50.150">
    <property type="entry name" value="Vaccinia Virus protein VP39"/>
    <property type="match status" value="1"/>
</dbReference>
<feature type="region of interest" description="Disordered" evidence="7">
    <location>
        <begin position="39"/>
        <end position="58"/>
    </location>
</feature>
<dbReference type="GO" id="GO:0004519">
    <property type="term" value="F:endonuclease activity"/>
    <property type="evidence" value="ECO:0007669"/>
    <property type="project" value="UniProtKB-KW"/>
</dbReference>
<dbReference type="EC" id="2.1.1.72" evidence="1"/>
<dbReference type="InterPro" id="IPR029063">
    <property type="entry name" value="SAM-dependent_MTases_sf"/>
</dbReference>
<proteinExistence type="predicted"/>
<feature type="region of interest" description="Disordered" evidence="7">
    <location>
        <begin position="1"/>
        <end position="20"/>
    </location>
</feature>
<dbReference type="Proteomes" id="UP000196386">
    <property type="component" value="Unassembled WGS sequence"/>
</dbReference>
<comment type="caution">
    <text evidence="9">The sequence shown here is derived from an EMBL/GenBank/DDBJ whole genome shotgun (WGS) entry which is preliminary data.</text>
</comment>
<keyword evidence="4" id="KW-0949">S-adenosyl-L-methionine</keyword>
<evidence type="ECO:0000256" key="1">
    <source>
        <dbReference type="ARBA" id="ARBA00011900"/>
    </source>
</evidence>
<evidence type="ECO:0000256" key="5">
    <source>
        <dbReference type="ARBA" id="ARBA00022747"/>
    </source>
</evidence>
<keyword evidence="2" id="KW-0489">Methyltransferase</keyword>
<evidence type="ECO:0000256" key="4">
    <source>
        <dbReference type="ARBA" id="ARBA00022691"/>
    </source>
</evidence>
<dbReference type="AlphaFoldDB" id="A0A1Y4N8G4"/>
<dbReference type="EMBL" id="NFKP01000001">
    <property type="protein sequence ID" value="OUP71320.1"/>
    <property type="molecule type" value="Genomic_DNA"/>
</dbReference>
<keyword evidence="9" id="KW-0255">Endonuclease</keyword>
<dbReference type="Pfam" id="PF02384">
    <property type="entry name" value="N6_Mtase"/>
    <property type="match status" value="1"/>
</dbReference>
<evidence type="ECO:0000259" key="8">
    <source>
        <dbReference type="Pfam" id="PF02384"/>
    </source>
</evidence>
<organism evidence="9 10">
    <name type="scientific">Anaerotruncus colihominis</name>
    <dbReference type="NCBI Taxonomy" id="169435"/>
    <lineage>
        <taxon>Bacteria</taxon>
        <taxon>Bacillati</taxon>
        <taxon>Bacillota</taxon>
        <taxon>Clostridia</taxon>
        <taxon>Eubacteriales</taxon>
        <taxon>Oscillospiraceae</taxon>
        <taxon>Anaerotruncus</taxon>
    </lineage>
</organism>
<dbReference type="GO" id="GO:0008170">
    <property type="term" value="F:N-methyltransferase activity"/>
    <property type="evidence" value="ECO:0007669"/>
    <property type="project" value="InterPro"/>
</dbReference>
<keyword evidence="9" id="KW-0378">Hydrolase</keyword>
<dbReference type="RefSeq" id="WP_087298825.1">
    <property type="nucleotide sequence ID" value="NZ_NFKP01000001.1"/>
</dbReference>
<dbReference type="SUPFAM" id="SSF53335">
    <property type="entry name" value="S-adenosyl-L-methionine-dependent methyltransferases"/>
    <property type="match status" value="1"/>
</dbReference>
<evidence type="ECO:0000313" key="10">
    <source>
        <dbReference type="Proteomes" id="UP000196386"/>
    </source>
</evidence>
<dbReference type="PANTHER" id="PTHR42933">
    <property type="entry name" value="SLR6095 PROTEIN"/>
    <property type="match status" value="1"/>
</dbReference>
<feature type="domain" description="DNA methylase adenine-specific" evidence="8">
    <location>
        <begin position="144"/>
        <end position="285"/>
    </location>
</feature>
<name>A0A1Y4N8G4_9FIRM</name>
<dbReference type="InterPro" id="IPR003356">
    <property type="entry name" value="DNA_methylase_A-5"/>
</dbReference>
<dbReference type="GO" id="GO:0032259">
    <property type="term" value="P:methylation"/>
    <property type="evidence" value="ECO:0007669"/>
    <property type="project" value="UniProtKB-KW"/>
</dbReference>
<feature type="compositionally biased region" description="Basic residues" evidence="7">
    <location>
        <begin position="1"/>
        <end position="19"/>
    </location>
</feature>
<accession>A0A1Y4N8G4</accession>
<evidence type="ECO:0000256" key="3">
    <source>
        <dbReference type="ARBA" id="ARBA00022679"/>
    </source>
</evidence>
<dbReference type="GO" id="GO:0009307">
    <property type="term" value="P:DNA restriction-modification system"/>
    <property type="evidence" value="ECO:0007669"/>
    <property type="project" value="UniProtKB-KW"/>
</dbReference>
<dbReference type="InterPro" id="IPR051537">
    <property type="entry name" value="DNA_Adenine_Mtase"/>
</dbReference>
<protein>
    <recommendedName>
        <fullName evidence="1">site-specific DNA-methyltransferase (adenine-specific)</fullName>
        <ecNumber evidence="1">2.1.1.72</ecNumber>
    </recommendedName>
</protein>
<comment type="catalytic activity">
    <reaction evidence="6">
        <text>a 2'-deoxyadenosine in DNA + S-adenosyl-L-methionine = an N(6)-methyl-2'-deoxyadenosine in DNA + S-adenosyl-L-homocysteine + H(+)</text>
        <dbReference type="Rhea" id="RHEA:15197"/>
        <dbReference type="Rhea" id="RHEA-COMP:12418"/>
        <dbReference type="Rhea" id="RHEA-COMP:12419"/>
        <dbReference type="ChEBI" id="CHEBI:15378"/>
        <dbReference type="ChEBI" id="CHEBI:57856"/>
        <dbReference type="ChEBI" id="CHEBI:59789"/>
        <dbReference type="ChEBI" id="CHEBI:90615"/>
        <dbReference type="ChEBI" id="CHEBI:90616"/>
        <dbReference type="EC" id="2.1.1.72"/>
    </reaction>
</comment>
<reference evidence="10" key="1">
    <citation type="submission" date="2017-04" db="EMBL/GenBank/DDBJ databases">
        <title>Function of individual gut microbiota members based on whole genome sequencing of pure cultures obtained from chicken caecum.</title>
        <authorList>
            <person name="Medvecky M."/>
            <person name="Cejkova D."/>
            <person name="Polansky O."/>
            <person name="Karasova D."/>
            <person name="Kubasova T."/>
            <person name="Cizek A."/>
            <person name="Rychlik I."/>
        </authorList>
    </citation>
    <scope>NUCLEOTIDE SEQUENCE [LARGE SCALE GENOMIC DNA]</scope>
    <source>
        <strain evidence="10">An175</strain>
    </source>
</reference>
<dbReference type="PANTHER" id="PTHR42933:SF1">
    <property type="entry name" value="SITE-SPECIFIC DNA-METHYLTRANSFERASE (ADENINE-SPECIFIC)"/>
    <property type="match status" value="1"/>
</dbReference>
<evidence type="ECO:0000256" key="7">
    <source>
        <dbReference type="SAM" id="MobiDB-lite"/>
    </source>
</evidence>
<evidence type="ECO:0000313" key="9">
    <source>
        <dbReference type="EMBL" id="OUP71320.1"/>
    </source>
</evidence>
<dbReference type="GO" id="GO:0003677">
    <property type="term" value="F:DNA binding"/>
    <property type="evidence" value="ECO:0007669"/>
    <property type="project" value="InterPro"/>
</dbReference>
<keyword evidence="5" id="KW-0680">Restriction system</keyword>